<name>A0A815ZW72_9BILA</name>
<evidence type="ECO:0000256" key="1">
    <source>
        <dbReference type="SAM" id="SignalP"/>
    </source>
</evidence>
<dbReference type="EMBL" id="CAJOBH010227301">
    <property type="protein sequence ID" value="CAF5056483.1"/>
    <property type="molecule type" value="Genomic_DNA"/>
</dbReference>
<dbReference type="Proteomes" id="UP000663834">
    <property type="component" value="Unassembled WGS sequence"/>
</dbReference>
<reference evidence="3" key="1">
    <citation type="submission" date="2021-02" db="EMBL/GenBank/DDBJ databases">
        <authorList>
            <person name="Nowell W R."/>
        </authorList>
    </citation>
    <scope>NUCLEOTIDE SEQUENCE</scope>
</reference>
<protein>
    <submittedName>
        <fullName evidence="3">Uncharacterized protein</fullName>
    </submittedName>
</protein>
<sequence>MFWATLLLSIIYLVTVYSQTWTGTYTVTTTCNVVICCCASDRIVITQQTPTVLILNVSLTGLCFGQTSYNSAVPNPTGYSADITLGIFTLEVTLSADSNKLTITDPMGVSCTTQAARAATTSMSSIAYTTIVISDAISSTTTTQDATTSTTTSEILTTTYPSTIVESSTFNSIFMAEVTIVSTSISTGANVTLDILSMSKTPEISTVGTSIGITAVTYGTMVTGSHSMNSNSVRPYASIKMLATILSCFMYSNQYFNIMN</sequence>
<gene>
    <name evidence="5" type="ORF">BYL167_LOCUS58740</name>
    <name evidence="3" type="ORF">CJN711_LOCUS33925</name>
    <name evidence="2" type="ORF">KQP761_LOCUS2176</name>
    <name evidence="4" type="ORF">MBJ925_LOCUS19410</name>
</gene>
<dbReference type="Proteomes" id="UP000681967">
    <property type="component" value="Unassembled WGS sequence"/>
</dbReference>
<dbReference type="AlphaFoldDB" id="A0A815ZW72"/>
<accession>A0A815ZW72</accession>
<evidence type="ECO:0000313" key="6">
    <source>
        <dbReference type="Proteomes" id="UP000663855"/>
    </source>
</evidence>
<comment type="caution">
    <text evidence="3">The sequence shown here is derived from an EMBL/GenBank/DDBJ whole genome shotgun (WGS) entry which is preliminary data.</text>
</comment>
<evidence type="ECO:0000313" key="5">
    <source>
        <dbReference type="EMBL" id="CAF5056483.1"/>
    </source>
</evidence>
<evidence type="ECO:0000313" key="3">
    <source>
        <dbReference type="EMBL" id="CAF1590037.1"/>
    </source>
</evidence>
<dbReference type="Proteomes" id="UP000663855">
    <property type="component" value="Unassembled WGS sequence"/>
</dbReference>
<dbReference type="EMBL" id="CAJNOW010000138">
    <property type="protein sequence ID" value="CAF1248788.1"/>
    <property type="molecule type" value="Genomic_DNA"/>
</dbReference>
<evidence type="ECO:0000313" key="2">
    <source>
        <dbReference type="EMBL" id="CAF1248788.1"/>
    </source>
</evidence>
<keyword evidence="1" id="KW-0732">Signal</keyword>
<dbReference type="Proteomes" id="UP000663824">
    <property type="component" value="Unassembled WGS sequence"/>
</dbReference>
<feature type="signal peptide" evidence="1">
    <location>
        <begin position="1"/>
        <end position="18"/>
    </location>
</feature>
<dbReference type="OrthoDB" id="10472138at2759"/>
<dbReference type="EMBL" id="CAJNOV010016412">
    <property type="protein sequence ID" value="CAF1590037.1"/>
    <property type="molecule type" value="Genomic_DNA"/>
</dbReference>
<organism evidence="3 6">
    <name type="scientific">Rotaria magnacalcarata</name>
    <dbReference type="NCBI Taxonomy" id="392030"/>
    <lineage>
        <taxon>Eukaryota</taxon>
        <taxon>Metazoa</taxon>
        <taxon>Spiralia</taxon>
        <taxon>Gnathifera</taxon>
        <taxon>Rotifera</taxon>
        <taxon>Eurotatoria</taxon>
        <taxon>Bdelloidea</taxon>
        <taxon>Philodinida</taxon>
        <taxon>Philodinidae</taxon>
        <taxon>Rotaria</taxon>
    </lineage>
</organism>
<feature type="chain" id="PRO_5036229470" evidence="1">
    <location>
        <begin position="19"/>
        <end position="260"/>
    </location>
</feature>
<evidence type="ECO:0000313" key="4">
    <source>
        <dbReference type="EMBL" id="CAF2085233.1"/>
    </source>
</evidence>
<proteinExistence type="predicted"/>
<dbReference type="EMBL" id="CAJNRE010009768">
    <property type="protein sequence ID" value="CAF2085233.1"/>
    <property type="molecule type" value="Genomic_DNA"/>
</dbReference>